<proteinExistence type="predicted"/>
<evidence type="ECO:0000313" key="1">
    <source>
        <dbReference type="EMBL" id="ROO85708.1"/>
    </source>
</evidence>
<protein>
    <recommendedName>
        <fullName evidence="3">Serine esterase DUF676</fullName>
    </recommendedName>
</protein>
<gene>
    <name evidence="1" type="ORF">EDD29_3256</name>
</gene>
<sequence length="405" mass="43993">MSEQEQIEQAIASITIGSGVNAPLAEEVEPVPFDEEWDDLPFGFARVYYGGDDREIKRPVIISDGFELKATDLDKLYRGLNEPVPFLTRLRERGNTVILLGYRNRTASLFDNAQAAEEAIRRTHAATGGAEPLTVGGFSMGGLITRYALTKLDHQDEPHNTKVYFSYDTPHRGGVVPVALQAFAHFLGVPLLNPLLQMIDSPAAKQMLWRYYDLATGESATAHPDRDAFLASLEGLGGWPRTPELRVGVANGAADGTGAAAEPGDLALRFTGPTFPNTSFYNQAQGQDVVAELHRAWPFTSDKIIITEGFPEVDGAPGGTLSTYQIVANALGSTEGVQLKVPDVCFVPTVSAVALRDLDDQDELYAPVDPEDPDSELDEYLCSSTTTPHTAVTEELVDWLLARIT</sequence>
<evidence type="ECO:0000313" key="2">
    <source>
        <dbReference type="Proteomes" id="UP000272400"/>
    </source>
</evidence>
<dbReference type="EMBL" id="RJKE01000001">
    <property type="protein sequence ID" value="ROO85708.1"/>
    <property type="molecule type" value="Genomic_DNA"/>
</dbReference>
<dbReference type="Gene3D" id="3.40.50.1820">
    <property type="entry name" value="alpha/beta hydrolase"/>
    <property type="match status" value="1"/>
</dbReference>
<dbReference type="Proteomes" id="UP000272400">
    <property type="component" value="Unassembled WGS sequence"/>
</dbReference>
<comment type="caution">
    <text evidence="1">The sequence shown here is derived from an EMBL/GenBank/DDBJ whole genome shotgun (WGS) entry which is preliminary data.</text>
</comment>
<dbReference type="RefSeq" id="WP_123665184.1">
    <property type="nucleotide sequence ID" value="NZ_RJKE01000001.1"/>
</dbReference>
<accession>A0A3N1CY96</accession>
<dbReference type="InterPro" id="IPR029058">
    <property type="entry name" value="AB_hydrolase_fold"/>
</dbReference>
<dbReference type="AlphaFoldDB" id="A0A3N1CY96"/>
<name>A0A3N1CY96_9ACTN</name>
<reference evidence="1 2" key="1">
    <citation type="submission" date="2018-11" db="EMBL/GenBank/DDBJ databases">
        <title>Sequencing the genomes of 1000 actinobacteria strains.</title>
        <authorList>
            <person name="Klenk H.-P."/>
        </authorList>
    </citation>
    <scope>NUCLEOTIDE SEQUENCE [LARGE SCALE GENOMIC DNA]</scope>
    <source>
        <strain evidence="1 2">DSM 44254</strain>
    </source>
</reference>
<evidence type="ECO:0008006" key="3">
    <source>
        <dbReference type="Google" id="ProtNLM"/>
    </source>
</evidence>
<dbReference type="OrthoDB" id="4535652at2"/>
<dbReference type="SUPFAM" id="SSF53474">
    <property type="entry name" value="alpha/beta-Hydrolases"/>
    <property type="match status" value="1"/>
</dbReference>
<keyword evidence="2" id="KW-1185">Reference proteome</keyword>
<organism evidence="1 2">
    <name type="scientific">Actinocorallia herbida</name>
    <dbReference type="NCBI Taxonomy" id="58109"/>
    <lineage>
        <taxon>Bacteria</taxon>
        <taxon>Bacillati</taxon>
        <taxon>Actinomycetota</taxon>
        <taxon>Actinomycetes</taxon>
        <taxon>Streptosporangiales</taxon>
        <taxon>Thermomonosporaceae</taxon>
        <taxon>Actinocorallia</taxon>
    </lineage>
</organism>